<dbReference type="Pfam" id="PF07992">
    <property type="entry name" value="Pyr_redox_2"/>
    <property type="match status" value="1"/>
</dbReference>
<dbReference type="SUPFAM" id="SSF51905">
    <property type="entry name" value="FAD/NAD(P)-binding domain"/>
    <property type="match status" value="2"/>
</dbReference>
<reference key="1">
    <citation type="submission" date="2017-08" db="EMBL/GenBank/DDBJ databases">
        <title>A dynamic microbial community with high functional redundancy inhabits the cold, oxic subseafloor aquifer.</title>
        <authorList>
            <person name="Tully B.J."/>
            <person name="Wheat C.G."/>
            <person name="Glazer B.T."/>
            <person name="Huber J.A."/>
        </authorList>
    </citation>
    <scope>NUCLEOTIDE SEQUENCE [LARGE SCALE GENOMIC DNA]</scope>
</reference>
<feature type="domain" description="Reductase C-terminal" evidence="6">
    <location>
        <begin position="320"/>
        <end position="401"/>
    </location>
</feature>
<proteinExistence type="predicted"/>
<dbReference type="EMBL" id="NVUS01000004">
    <property type="protein sequence ID" value="PCJ02621.1"/>
    <property type="molecule type" value="Genomic_DNA"/>
</dbReference>
<dbReference type="GO" id="GO:0005737">
    <property type="term" value="C:cytoplasm"/>
    <property type="evidence" value="ECO:0007669"/>
    <property type="project" value="TreeGrafter"/>
</dbReference>
<dbReference type="Gene3D" id="3.30.390.30">
    <property type="match status" value="1"/>
</dbReference>
<evidence type="ECO:0000313" key="7">
    <source>
        <dbReference type="EMBL" id="PCJ02621.1"/>
    </source>
</evidence>
<keyword evidence="2" id="KW-0285">Flavoprotein</keyword>
<feature type="domain" description="FAD/NAD(P)-binding" evidence="5">
    <location>
        <begin position="3"/>
        <end position="300"/>
    </location>
</feature>
<dbReference type="AlphaFoldDB" id="A0A2A4Z6U0"/>
<comment type="caution">
    <text evidence="7">The sequence shown here is derived from an EMBL/GenBank/DDBJ whole genome shotgun (WGS) entry which is preliminary data.</text>
</comment>
<evidence type="ECO:0000256" key="1">
    <source>
        <dbReference type="ARBA" id="ARBA00001974"/>
    </source>
</evidence>
<evidence type="ECO:0000259" key="6">
    <source>
        <dbReference type="Pfam" id="PF14759"/>
    </source>
</evidence>
<name>A0A2A4Z6U0_9PROT</name>
<dbReference type="Gene3D" id="3.50.50.60">
    <property type="entry name" value="FAD/NAD(P)-binding domain"/>
    <property type="match status" value="2"/>
</dbReference>
<evidence type="ECO:0000256" key="4">
    <source>
        <dbReference type="ARBA" id="ARBA00023002"/>
    </source>
</evidence>
<dbReference type="InterPro" id="IPR023753">
    <property type="entry name" value="FAD/NAD-binding_dom"/>
</dbReference>
<dbReference type="GO" id="GO:0016651">
    <property type="term" value="F:oxidoreductase activity, acting on NAD(P)H"/>
    <property type="evidence" value="ECO:0007669"/>
    <property type="project" value="TreeGrafter"/>
</dbReference>
<dbReference type="InterPro" id="IPR028202">
    <property type="entry name" value="Reductase_C"/>
</dbReference>
<dbReference type="PANTHER" id="PTHR43557:SF2">
    <property type="entry name" value="RIESKE DOMAIN-CONTAINING PROTEIN-RELATED"/>
    <property type="match status" value="1"/>
</dbReference>
<accession>A0A2A4Z6U0</accession>
<keyword evidence="3" id="KW-0274">FAD</keyword>
<evidence type="ECO:0000256" key="2">
    <source>
        <dbReference type="ARBA" id="ARBA00022630"/>
    </source>
</evidence>
<reference evidence="7" key="2">
    <citation type="journal article" date="2018" name="ISME J.">
        <title>A dynamic microbial community with high functional redundancy inhabits the cold, oxic subseafloor aquifer.</title>
        <authorList>
            <person name="Tully B.J."/>
            <person name="Wheat C.G."/>
            <person name="Glazer B.T."/>
            <person name="Huber J.A."/>
        </authorList>
    </citation>
    <scope>NUCLEOTIDE SEQUENCE</scope>
    <source>
        <strain evidence="7">NORP83</strain>
    </source>
</reference>
<evidence type="ECO:0000256" key="3">
    <source>
        <dbReference type="ARBA" id="ARBA00022827"/>
    </source>
</evidence>
<dbReference type="PANTHER" id="PTHR43557">
    <property type="entry name" value="APOPTOSIS-INDUCING FACTOR 1"/>
    <property type="match status" value="1"/>
</dbReference>
<dbReference type="PRINTS" id="PR00411">
    <property type="entry name" value="PNDRDTASEI"/>
</dbReference>
<dbReference type="InterPro" id="IPR016156">
    <property type="entry name" value="FAD/NAD-linked_Rdtase_dimer_sf"/>
</dbReference>
<organism evidence="7">
    <name type="scientific">OCS116 cluster bacterium</name>
    <dbReference type="NCBI Taxonomy" id="2030921"/>
    <lineage>
        <taxon>Bacteria</taxon>
        <taxon>Pseudomonadati</taxon>
        <taxon>Pseudomonadota</taxon>
        <taxon>Alphaproteobacteria</taxon>
        <taxon>OCS116 cluster</taxon>
    </lineage>
</organism>
<dbReference type="Pfam" id="PF14759">
    <property type="entry name" value="Reductase_C"/>
    <property type="match status" value="1"/>
</dbReference>
<protein>
    <submittedName>
        <fullName evidence="7">Pyridine nucleotide-disulfide oxidoreductase</fullName>
    </submittedName>
</protein>
<gene>
    <name evidence="7" type="ORF">COB13_05135</name>
</gene>
<dbReference type="PRINTS" id="PR00368">
    <property type="entry name" value="FADPNR"/>
</dbReference>
<dbReference type="InterPro" id="IPR036188">
    <property type="entry name" value="FAD/NAD-bd_sf"/>
</dbReference>
<dbReference type="InterPro" id="IPR050446">
    <property type="entry name" value="FAD-oxidoreductase/Apoptosis"/>
</dbReference>
<keyword evidence="4" id="KW-0560">Oxidoreductase</keyword>
<comment type="cofactor">
    <cofactor evidence="1">
        <name>FAD</name>
        <dbReference type="ChEBI" id="CHEBI:57692"/>
    </cofactor>
</comment>
<evidence type="ECO:0000259" key="5">
    <source>
        <dbReference type="Pfam" id="PF07992"/>
    </source>
</evidence>
<dbReference type="SUPFAM" id="SSF55424">
    <property type="entry name" value="FAD/NAD-linked reductases, dimerisation (C-terminal) domain"/>
    <property type="match status" value="1"/>
</dbReference>
<sequence>MNSIIVVGAGQTAVSVVLKMRKNGYGGKITIIGDENKPPYQRPPLSKKYLTGEVPEEKLYLRTQQVYDDLDIEMRLGIKVVLIDRASKQLLLSDAEKLPYDKLVLATGARPRNLPDSIKGDFQNVYTFRTLDDARKLRSIMTTGQRILIIGGGYVGLEMAAVASTLNLEVTVVEMCDRILQRVASTLTADYFKSLHSNHDVDICEGVSLRKLEGSGNRADIAVMSDGSAVGVDIIIVGIGVVPNIELARNAGLPVDNGILVDEHCRTFDPNIFAAGDCASFPYNGVQIRLESVPNAIAQGEHVADIICDIATKPYVPLPWFWSDQYDVKLQIAGLNTGYTDAIIRKNDHSDLQSVWYFKNQSLLAVDAINDVKSFMQGKKWLKAGISPDPTKIAQSNISFSECLVPVIHHQSAVLEPNKD</sequence>